<proteinExistence type="predicted"/>
<dbReference type="AlphaFoldDB" id="A0A1H0R294"/>
<organism evidence="2 3">
    <name type="scientific">Paracidovorax cattleyae</name>
    <dbReference type="NCBI Taxonomy" id="80868"/>
    <lineage>
        <taxon>Bacteria</taxon>
        <taxon>Pseudomonadati</taxon>
        <taxon>Pseudomonadota</taxon>
        <taxon>Betaproteobacteria</taxon>
        <taxon>Burkholderiales</taxon>
        <taxon>Comamonadaceae</taxon>
        <taxon>Paracidovorax</taxon>
    </lineage>
</organism>
<evidence type="ECO:0000313" key="2">
    <source>
        <dbReference type="EMBL" id="SDP23108.1"/>
    </source>
</evidence>
<accession>A0A1H0R294</accession>
<reference evidence="3" key="1">
    <citation type="submission" date="2016-10" db="EMBL/GenBank/DDBJ databases">
        <authorList>
            <person name="Varghese N."/>
            <person name="Submissions S."/>
        </authorList>
    </citation>
    <scope>NUCLEOTIDE SEQUENCE [LARGE SCALE GENOMIC DNA]</scope>
    <source>
        <strain evidence="3">DSM 17101</strain>
    </source>
</reference>
<dbReference type="RefSeq" id="WP_167361226.1">
    <property type="nucleotide sequence ID" value="NZ_FNJL01000009.1"/>
</dbReference>
<dbReference type="Proteomes" id="UP000199317">
    <property type="component" value="Unassembled WGS sequence"/>
</dbReference>
<evidence type="ECO:0008006" key="4">
    <source>
        <dbReference type="Google" id="ProtNLM"/>
    </source>
</evidence>
<keyword evidence="1" id="KW-0732">Signal</keyword>
<feature type="chain" id="PRO_5011638614" description="Glycine zipper family protein" evidence="1">
    <location>
        <begin position="31"/>
        <end position="219"/>
    </location>
</feature>
<keyword evidence="3" id="KW-1185">Reference proteome</keyword>
<name>A0A1H0R294_9BURK</name>
<evidence type="ECO:0000256" key="1">
    <source>
        <dbReference type="SAM" id="SignalP"/>
    </source>
</evidence>
<gene>
    <name evidence="2" type="ORF">SAMN04489708_10992</name>
</gene>
<sequence length="219" mass="22142">MPAIHPLLPVRKSPARLACTSLLAAALALAGCASTVPAPSSADPAEVQRHAADLAECQRYAQQIGVVIETLDGMVTGALVLASLAWSAGGSHDAVRDWAVAGGALGATQGLKPLERRRRAVDSCMQARGHAAGPYPAAPLPPPPAEPAPGTVTGPALPAIALGVDSFSAQQLARAQACSARPVAALAAKGPGFETYTVACDSGDALAIRCEFGNCRVLR</sequence>
<feature type="signal peptide" evidence="1">
    <location>
        <begin position="1"/>
        <end position="30"/>
    </location>
</feature>
<protein>
    <recommendedName>
        <fullName evidence="4">Glycine zipper family protein</fullName>
    </recommendedName>
</protein>
<evidence type="ECO:0000313" key="3">
    <source>
        <dbReference type="Proteomes" id="UP000199317"/>
    </source>
</evidence>
<dbReference type="EMBL" id="FNJL01000009">
    <property type="protein sequence ID" value="SDP23108.1"/>
    <property type="molecule type" value="Genomic_DNA"/>
</dbReference>